<protein>
    <recommendedName>
        <fullName evidence="4">DUF3325 domain-containing protein</fullName>
    </recommendedName>
</protein>
<keyword evidence="1" id="KW-1133">Transmembrane helix</keyword>
<name>A0A252AY50_9PROT</name>
<dbReference type="AlphaFoldDB" id="A0A252AY50"/>
<evidence type="ECO:0000313" key="3">
    <source>
        <dbReference type="Proteomes" id="UP000194641"/>
    </source>
</evidence>
<keyword evidence="1" id="KW-0472">Membrane</keyword>
<organism evidence="2 3">
    <name type="scientific">Acetobacter indonesiensis</name>
    <dbReference type="NCBI Taxonomy" id="104101"/>
    <lineage>
        <taxon>Bacteria</taxon>
        <taxon>Pseudomonadati</taxon>
        <taxon>Pseudomonadota</taxon>
        <taxon>Alphaproteobacteria</taxon>
        <taxon>Acetobacterales</taxon>
        <taxon>Acetobacteraceae</taxon>
        <taxon>Acetobacter</taxon>
    </lineage>
</organism>
<keyword evidence="1" id="KW-0812">Transmembrane</keyword>
<evidence type="ECO:0000256" key="1">
    <source>
        <dbReference type="SAM" id="Phobius"/>
    </source>
</evidence>
<evidence type="ECO:0008006" key="4">
    <source>
        <dbReference type="Google" id="ProtNLM"/>
    </source>
</evidence>
<feature type="transmembrane region" description="Helical" evidence="1">
    <location>
        <begin position="62"/>
        <end position="83"/>
    </location>
</feature>
<proteinExistence type="predicted"/>
<sequence>MTAFCVFFLWAISFWAHESLQPRTLKLFPASNQKKKALFCLRIVGPLLGLFLCLHRDVAYGLLYWFGLGSMAGISISLLMVLLKRKRGTLH</sequence>
<evidence type="ECO:0000313" key="2">
    <source>
        <dbReference type="EMBL" id="OUI96341.1"/>
    </source>
</evidence>
<dbReference type="EMBL" id="JOPA01000004">
    <property type="protein sequence ID" value="OUI96341.1"/>
    <property type="molecule type" value="Genomic_DNA"/>
</dbReference>
<dbReference type="Proteomes" id="UP000194641">
    <property type="component" value="Unassembled WGS sequence"/>
</dbReference>
<gene>
    <name evidence="2" type="ORF">HK17_12030</name>
</gene>
<reference evidence="3" key="1">
    <citation type="submission" date="2014-06" db="EMBL/GenBank/DDBJ databases">
        <authorList>
            <person name="Winans N.J."/>
            <person name="Newell P.D."/>
            <person name="Douglas A.E."/>
        </authorList>
    </citation>
    <scope>NUCLEOTIDE SEQUENCE [LARGE SCALE GENOMIC DNA]</scope>
</reference>
<accession>A0A252AY50</accession>
<comment type="caution">
    <text evidence="2">The sequence shown here is derived from an EMBL/GenBank/DDBJ whole genome shotgun (WGS) entry which is preliminary data.</text>
</comment>